<comment type="catalytic activity">
    <reaction evidence="7">
        <text>adenosine 2',5'-bisphosphate + H2O = AMP + phosphate</text>
        <dbReference type="Rhea" id="RHEA:77643"/>
        <dbReference type="ChEBI" id="CHEBI:15377"/>
        <dbReference type="ChEBI" id="CHEBI:43474"/>
        <dbReference type="ChEBI" id="CHEBI:194156"/>
        <dbReference type="ChEBI" id="CHEBI:456215"/>
        <dbReference type="EC" id="3.1.3.7"/>
    </reaction>
    <physiologicalReaction direction="left-to-right" evidence="7">
        <dbReference type="Rhea" id="RHEA:77644"/>
    </physiologicalReaction>
</comment>
<accession>A0AAW1PNZ1</accession>
<gene>
    <name evidence="11" type="ORF">WJX72_005139</name>
</gene>
<comment type="caution">
    <text evidence="11">The sequence shown here is derived from an EMBL/GenBank/DDBJ whole genome shotgun (WGS) entry which is preliminary data.</text>
</comment>
<dbReference type="Gene3D" id="3.40.190.80">
    <property type="match status" value="1"/>
</dbReference>
<feature type="binding site" evidence="10">
    <location>
        <position position="138"/>
    </location>
    <ligand>
        <name>Mg(2+)</name>
        <dbReference type="ChEBI" id="CHEBI:18420"/>
        <label>1</label>
        <note>catalytic</note>
    </ligand>
</feature>
<evidence type="ECO:0000313" key="12">
    <source>
        <dbReference type="Proteomes" id="UP001489004"/>
    </source>
</evidence>
<evidence type="ECO:0000256" key="7">
    <source>
        <dbReference type="ARBA" id="ARBA00044466"/>
    </source>
</evidence>
<name>A0AAW1PNZ1_9CHLO</name>
<keyword evidence="6 10" id="KW-0460">Magnesium</keyword>
<protein>
    <recommendedName>
        <fullName evidence="3">3'(2'),5'-bisphosphate nucleotidase</fullName>
        <ecNumber evidence="3">3.1.3.7</ecNumber>
    </recommendedName>
</protein>
<keyword evidence="4 10" id="KW-0479">Metal-binding</keyword>
<dbReference type="InterPro" id="IPR051090">
    <property type="entry name" value="Inositol_monoP_superfamily"/>
</dbReference>
<dbReference type="SUPFAM" id="SSF56655">
    <property type="entry name" value="Carbohydrate phosphatase"/>
    <property type="match status" value="1"/>
</dbReference>
<sequence length="354" mass="37416">MQQIQATVLDQELAAACKAVRLASVLCQQIQQQLQAGEKVDKEDNSPVTIADYGAQAVVVWSLQQSLAGQPFSMVAEEDAADLRSESGRIMADRITEVVNSVITAHAPAQPLTTDQVLDLIDQGASEGGSEGRHWVLDPIDGTRGFVGQRQYAVCLGRLQQGQVVLGVLGCPNLPQQPITEADGLEGAAAKVGSEGIGCLFAAQRGQGAFVGPLTGEGLPQQRLGLDDSGDMSAVRFMESYEAKHNDFSFTGRVAKRMGVTQAPLRLDSQAKYGALARGDAAIYIRFPRAGYREKIWDHCAGAVIVQEAGAIISDAAGTPLDFGKGRYLDLVGIVAAPPKVHAALLKAISEVPA</sequence>
<evidence type="ECO:0000256" key="3">
    <source>
        <dbReference type="ARBA" id="ARBA00012633"/>
    </source>
</evidence>
<keyword evidence="5" id="KW-0378">Hydrolase</keyword>
<dbReference type="GO" id="GO:0046872">
    <property type="term" value="F:metal ion binding"/>
    <property type="evidence" value="ECO:0007669"/>
    <property type="project" value="UniProtKB-KW"/>
</dbReference>
<feature type="binding site" evidence="10">
    <location>
        <position position="141"/>
    </location>
    <ligand>
        <name>Mg(2+)</name>
        <dbReference type="ChEBI" id="CHEBI:18420"/>
        <label>1</label>
        <note>catalytic</note>
    </ligand>
</feature>
<comment type="cofactor">
    <cofactor evidence="1 10">
        <name>Mg(2+)</name>
        <dbReference type="ChEBI" id="CHEBI:18420"/>
    </cofactor>
</comment>
<dbReference type="GO" id="GO:0000103">
    <property type="term" value="P:sulfate assimilation"/>
    <property type="evidence" value="ECO:0007669"/>
    <property type="project" value="TreeGrafter"/>
</dbReference>
<comment type="catalytic activity">
    <reaction evidence="8">
        <text>adenosine 3',5'-bisphosphate + H2O = AMP + phosphate</text>
        <dbReference type="Rhea" id="RHEA:10040"/>
        <dbReference type="ChEBI" id="CHEBI:15377"/>
        <dbReference type="ChEBI" id="CHEBI:43474"/>
        <dbReference type="ChEBI" id="CHEBI:58343"/>
        <dbReference type="ChEBI" id="CHEBI:456215"/>
        <dbReference type="EC" id="3.1.3.7"/>
    </reaction>
    <physiologicalReaction direction="left-to-right" evidence="8">
        <dbReference type="Rhea" id="RHEA:10041"/>
    </physiologicalReaction>
</comment>
<evidence type="ECO:0000256" key="2">
    <source>
        <dbReference type="ARBA" id="ARBA00009759"/>
    </source>
</evidence>
<evidence type="ECO:0000256" key="8">
    <source>
        <dbReference type="ARBA" id="ARBA00044479"/>
    </source>
</evidence>
<dbReference type="GO" id="GO:0046854">
    <property type="term" value="P:phosphatidylinositol phosphate biosynthetic process"/>
    <property type="evidence" value="ECO:0007669"/>
    <property type="project" value="InterPro"/>
</dbReference>
<dbReference type="CDD" id="cd01517">
    <property type="entry name" value="PAP_phosphatase"/>
    <property type="match status" value="1"/>
</dbReference>
<dbReference type="NCBIfam" id="TIGR01330">
    <property type="entry name" value="bisphos_HAL2"/>
    <property type="match status" value="1"/>
</dbReference>
<evidence type="ECO:0000256" key="4">
    <source>
        <dbReference type="ARBA" id="ARBA00022723"/>
    </source>
</evidence>
<evidence type="ECO:0000256" key="10">
    <source>
        <dbReference type="PIRSR" id="PIRSR600760-2"/>
    </source>
</evidence>
<evidence type="ECO:0000256" key="1">
    <source>
        <dbReference type="ARBA" id="ARBA00001946"/>
    </source>
</evidence>
<dbReference type="InterPro" id="IPR000760">
    <property type="entry name" value="Inositol_monophosphatase-like"/>
</dbReference>
<evidence type="ECO:0000256" key="9">
    <source>
        <dbReference type="ARBA" id="ARBA00044484"/>
    </source>
</evidence>
<dbReference type="InterPro" id="IPR020550">
    <property type="entry name" value="Inositol_monophosphatase_CS"/>
</dbReference>
<dbReference type="PANTHER" id="PTHR43200:SF6">
    <property type="entry name" value="3'(2'),5'-BISPHOSPHATE NUCLEOTIDASE"/>
    <property type="match status" value="1"/>
</dbReference>
<evidence type="ECO:0000256" key="6">
    <source>
        <dbReference type="ARBA" id="ARBA00022842"/>
    </source>
</evidence>
<dbReference type="PROSITE" id="PS00630">
    <property type="entry name" value="IMP_2"/>
    <property type="match status" value="1"/>
</dbReference>
<evidence type="ECO:0000313" key="11">
    <source>
        <dbReference type="EMBL" id="KAK9811515.1"/>
    </source>
</evidence>
<keyword evidence="12" id="KW-1185">Reference proteome</keyword>
<dbReference type="AlphaFoldDB" id="A0AAW1PNZ1"/>
<dbReference type="PRINTS" id="PR00377">
    <property type="entry name" value="IMPHPHTASES"/>
</dbReference>
<evidence type="ECO:0000256" key="5">
    <source>
        <dbReference type="ARBA" id="ARBA00022801"/>
    </source>
</evidence>
<comment type="similarity">
    <text evidence="2">Belongs to the inositol monophosphatase superfamily.</text>
</comment>
<reference evidence="11 12" key="1">
    <citation type="journal article" date="2024" name="Nat. Commun.">
        <title>Phylogenomics reveals the evolutionary origins of lichenization in chlorophyte algae.</title>
        <authorList>
            <person name="Puginier C."/>
            <person name="Libourel C."/>
            <person name="Otte J."/>
            <person name="Skaloud P."/>
            <person name="Haon M."/>
            <person name="Grisel S."/>
            <person name="Petersen M."/>
            <person name="Berrin J.G."/>
            <person name="Delaux P.M."/>
            <person name="Dal Grande F."/>
            <person name="Keller J."/>
        </authorList>
    </citation>
    <scope>NUCLEOTIDE SEQUENCE [LARGE SCALE GENOMIC DNA]</scope>
    <source>
        <strain evidence="11 12">SAG 2043</strain>
    </source>
</reference>
<dbReference type="Pfam" id="PF00459">
    <property type="entry name" value="Inositol_P"/>
    <property type="match status" value="1"/>
</dbReference>
<dbReference type="Gene3D" id="3.30.540.10">
    <property type="entry name" value="Fructose-1,6-Bisphosphatase, subunit A, domain 1"/>
    <property type="match status" value="1"/>
</dbReference>
<organism evidence="11 12">
    <name type="scientific">[Myrmecia] bisecta</name>
    <dbReference type="NCBI Taxonomy" id="41462"/>
    <lineage>
        <taxon>Eukaryota</taxon>
        <taxon>Viridiplantae</taxon>
        <taxon>Chlorophyta</taxon>
        <taxon>core chlorophytes</taxon>
        <taxon>Trebouxiophyceae</taxon>
        <taxon>Trebouxiales</taxon>
        <taxon>Trebouxiaceae</taxon>
        <taxon>Myrmecia</taxon>
    </lineage>
</organism>
<feature type="binding site" evidence="10">
    <location>
        <position position="77"/>
    </location>
    <ligand>
        <name>Mg(2+)</name>
        <dbReference type="ChEBI" id="CHEBI:18420"/>
        <label>1</label>
        <note>catalytic</note>
    </ligand>
</feature>
<feature type="binding site" evidence="10">
    <location>
        <position position="140"/>
    </location>
    <ligand>
        <name>Mg(2+)</name>
        <dbReference type="ChEBI" id="CHEBI:18420"/>
        <label>1</label>
        <note>catalytic</note>
    </ligand>
</feature>
<feature type="binding site" evidence="10">
    <location>
        <position position="298"/>
    </location>
    <ligand>
        <name>Mg(2+)</name>
        <dbReference type="ChEBI" id="CHEBI:18420"/>
        <label>1</label>
        <note>catalytic</note>
    </ligand>
</feature>
<dbReference type="EC" id="3.1.3.7" evidence="3"/>
<comment type="catalytic activity">
    <reaction evidence="9">
        <text>3'-phosphoadenylyl sulfate + H2O = adenosine 5'-phosphosulfate + phosphate</text>
        <dbReference type="Rhea" id="RHEA:77639"/>
        <dbReference type="ChEBI" id="CHEBI:15377"/>
        <dbReference type="ChEBI" id="CHEBI:43474"/>
        <dbReference type="ChEBI" id="CHEBI:58243"/>
        <dbReference type="ChEBI" id="CHEBI:58339"/>
        <dbReference type="EC" id="3.1.3.7"/>
    </reaction>
    <physiologicalReaction direction="left-to-right" evidence="9">
        <dbReference type="Rhea" id="RHEA:77640"/>
    </physiologicalReaction>
</comment>
<dbReference type="Proteomes" id="UP001489004">
    <property type="component" value="Unassembled WGS sequence"/>
</dbReference>
<dbReference type="PANTHER" id="PTHR43200">
    <property type="entry name" value="PHOSPHATASE"/>
    <property type="match status" value="1"/>
</dbReference>
<dbReference type="GO" id="GO:0008441">
    <property type="term" value="F:3'(2'),5'-bisphosphate nucleotidase activity"/>
    <property type="evidence" value="ECO:0007669"/>
    <property type="project" value="UniProtKB-EC"/>
</dbReference>
<dbReference type="EMBL" id="JALJOR010000009">
    <property type="protein sequence ID" value="KAK9811515.1"/>
    <property type="molecule type" value="Genomic_DNA"/>
</dbReference>
<proteinExistence type="inferred from homology"/>
<dbReference type="InterPro" id="IPR006239">
    <property type="entry name" value="DPNP"/>
</dbReference>